<dbReference type="AlphaFoldDB" id="A0A3B1DB34"/>
<dbReference type="EC" id="2.1.1.199" evidence="5"/>
<dbReference type="InterPro" id="IPR002903">
    <property type="entry name" value="RsmH"/>
</dbReference>
<proteinExistence type="inferred from homology"/>
<dbReference type="NCBIfam" id="TIGR00006">
    <property type="entry name" value="16S rRNA (cytosine(1402)-N(4))-methyltransferase RsmH"/>
    <property type="match status" value="1"/>
</dbReference>
<dbReference type="PIRSF" id="PIRSF004486">
    <property type="entry name" value="MraW"/>
    <property type="match status" value="1"/>
</dbReference>
<gene>
    <name evidence="5" type="ORF">MNBD_UNCLBAC01-116</name>
</gene>
<organism evidence="5">
    <name type="scientific">hydrothermal vent metagenome</name>
    <dbReference type="NCBI Taxonomy" id="652676"/>
    <lineage>
        <taxon>unclassified sequences</taxon>
        <taxon>metagenomes</taxon>
        <taxon>ecological metagenomes</taxon>
    </lineage>
</organism>
<sequence>MHIPAMQQEVIDYLKPKTGAVFIDGTLGMGGHARAILERIGLQGRLIGFDKDKQALEHARRNLSQFEAQCDFVYGDFRKIDEILEHLGVEAVDGILLDLGISSFQIDDPERGFSIRHDGPLDMRMDQNNPISAFDLVNGLSEKEIDLILKEYGEERWHHAIAGYLVRERTRKPIETTQELSQAVLKAVARRRGRERIHPATRTFQAFRIAVNRELESLEIILNKCLPLLKEGGRMGVISFHSLEDRIVKRTFRQWAKEHQVDLIVKKPLRPTEEEIEKNPRARSARLRVIERV</sequence>
<dbReference type="SUPFAM" id="SSF81799">
    <property type="entry name" value="Putative methyltransferase TM0872, insert domain"/>
    <property type="match status" value="1"/>
</dbReference>
<dbReference type="InterPro" id="IPR023397">
    <property type="entry name" value="SAM-dep_MeTrfase_MraW_recog"/>
</dbReference>
<dbReference type="Gene3D" id="3.40.50.150">
    <property type="entry name" value="Vaccinia Virus protein VP39"/>
    <property type="match status" value="1"/>
</dbReference>
<evidence type="ECO:0000313" key="5">
    <source>
        <dbReference type="EMBL" id="VAX36051.1"/>
    </source>
</evidence>
<dbReference type="HAMAP" id="MF_01007">
    <property type="entry name" value="16SrRNA_methyltr_H"/>
    <property type="match status" value="1"/>
</dbReference>
<dbReference type="EMBL" id="UOGJ01000079">
    <property type="protein sequence ID" value="VAX36051.1"/>
    <property type="molecule type" value="Genomic_DNA"/>
</dbReference>
<name>A0A3B1DB34_9ZZZZ</name>
<dbReference type="Gene3D" id="1.10.150.170">
    <property type="entry name" value="Putative methyltransferase TM0872, insert domain"/>
    <property type="match status" value="1"/>
</dbReference>
<dbReference type="GO" id="GO:0005737">
    <property type="term" value="C:cytoplasm"/>
    <property type="evidence" value="ECO:0007669"/>
    <property type="project" value="TreeGrafter"/>
</dbReference>
<dbReference type="PANTHER" id="PTHR11265:SF0">
    <property type="entry name" value="12S RRNA N4-METHYLCYTIDINE METHYLTRANSFERASE"/>
    <property type="match status" value="1"/>
</dbReference>
<dbReference type="InterPro" id="IPR029063">
    <property type="entry name" value="SAM-dependent_MTases_sf"/>
</dbReference>
<dbReference type="CDD" id="cd02440">
    <property type="entry name" value="AdoMet_MTases"/>
    <property type="match status" value="1"/>
</dbReference>
<protein>
    <submittedName>
        <fullName evidence="5">16S rRNA (Cytosine(1402)-N(4))-methyltransferase</fullName>
        <ecNumber evidence="5">2.1.1.199</ecNumber>
    </submittedName>
</protein>
<dbReference type="SUPFAM" id="SSF53335">
    <property type="entry name" value="S-adenosyl-L-methionine-dependent methyltransferases"/>
    <property type="match status" value="1"/>
</dbReference>
<keyword evidence="3 5" id="KW-0808">Transferase</keyword>
<evidence type="ECO:0000256" key="1">
    <source>
        <dbReference type="ARBA" id="ARBA00010396"/>
    </source>
</evidence>
<accession>A0A3B1DB34</accession>
<evidence type="ECO:0000256" key="4">
    <source>
        <dbReference type="ARBA" id="ARBA00022691"/>
    </source>
</evidence>
<dbReference type="Pfam" id="PF01795">
    <property type="entry name" value="Methyltransf_5"/>
    <property type="match status" value="1"/>
</dbReference>
<keyword evidence="4" id="KW-0949">S-adenosyl-L-methionine</keyword>
<reference evidence="5" key="1">
    <citation type="submission" date="2018-06" db="EMBL/GenBank/DDBJ databases">
        <authorList>
            <person name="Zhirakovskaya E."/>
        </authorList>
    </citation>
    <scope>NUCLEOTIDE SEQUENCE</scope>
</reference>
<keyword evidence="2 5" id="KW-0489">Methyltransferase</keyword>
<dbReference type="GO" id="GO:0070475">
    <property type="term" value="P:rRNA base methylation"/>
    <property type="evidence" value="ECO:0007669"/>
    <property type="project" value="TreeGrafter"/>
</dbReference>
<evidence type="ECO:0000256" key="2">
    <source>
        <dbReference type="ARBA" id="ARBA00022603"/>
    </source>
</evidence>
<dbReference type="PANTHER" id="PTHR11265">
    <property type="entry name" value="S-ADENOSYL-METHYLTRANSFERASE MRAW"/>
    <property type="match status" value="1"/>
</dbReference>
<evidence type="ECO:0000256" key="3">
    <source>
        <dbReference type="ARBA" id="ARBA00022679"/>
    </source>
</evidence>
<comment type="similarity">
    <text evidence="1">Belongs to the methyltransferase superfamily. RsmH family.</text>
</comment>
<dbReference type="GO" id="GO:0071424">
    <property type="term" value="F:rRNA (cytosine-N4-)-methyltransferase activity"/>
    <property type="evidence" value="ECO:0007669"/>
    <property type="project" value="TreeGrafter"/>
</dbReference>